<dbReference type="EMBL" id="GBRH01261470">
    <property type="protein sequence ID" value="JAD36425.1"/>
    <property type="molecule type" value="Transcribed_RNA"/>
</dbReference>
<organism evidence="1">
    <name type="scientific">Arundo donax</name>
    <name type="common">Giant reed</name>
    <name type="synonym">Donax arundinaceus</name>
    <dbReference type="NCBI Taxonomy" id="35708"/>
    <lineage>
        <taxon>Eukaryota</taxon>
        <taxon>Viridiplantae</taxon>
        <taxon>Streptophyta</taxon>
        <taxon>Embryophyta</taxon>
        <taxon>Tracheophyta</taxon>
        <taxon>Spermatophyta</taxon>
        <taxon>Magnoliopsida</taxon>
        <taxon>Liliopsida</taxon>
        <taxon>Poales</taxon>
        <taxon>Poaceae</taxon>
        <taxon>PACMAD clade</taxon>
        <taxon>Arundinoideae</taxon>
        <taxon>Arundineae</taxon>
        <taxon>Arundo</taxon>
    </lineage>
</organism>
<accession>A0A0A8ZI55</accession>
<proteinExistence type="predicted"/>
<sequence length="26" mass="2981">MTSSSQRKRCDSLNVSLHVAHSFKFD</sequence>
<evidence type="ECO:0000313" key="1">
    <source>
        <dbReference type="EMBL" id="JAD36425.1"/>
    </source>
</evidence>
<name>A0A0A8ZI55_ARUDO</name>
<reference evidence="1" key="1">
    <citation type="submission" date="2014-09" db="EMBL/GenBank/DDBJ databases">
        <authorList>
            <person name="Magalhaes I.L.F."/>
            <person name="Oliveira U."/>
            <person name="Santos F.R."/>
            <person name="Vidigal T.H.D.A."/>
            <person name="Brescovit A.D."/>
            <person name="Santos A.J."/>
        </authorList>
    </citation>
    <scope>NUCLEOTIDE SEQUENCE</scope>
    <source>
        <tissue evidence="1">Shoot tissue taken approximately 20 cm above the soil surface</tissue>
    </source>
</reference>
<dbReference type="AlphaFoldDB" id="A0A0A8ZI55"/>
<reference evidence="1" key="2">
    <citation type="journal article" date="2015" name="Data Brief">
        <title>Shoot transcriptome of the giant reed, Arundo donax.</title>
        <authorList>
            <person name="Barrero R.A."/>
            <person name="Guerrero F.D."/>
            <person name="Moolhuijzen P."/>
            <person name="Goolsby J.A."/>
            <person name="Tidwell J."/>
            <person name="Bellgard S.E."/>
            <person name="Bellgard M.I."/>
        </authorList>
    </citation>
    <scope>NUCLEOTIDE SEQUENCE</scope>
    <source>
        <tissue evidence="1">Shoot tissue taken approximately 20 cm above the soil surface</tissue>
    </source>
</reference>
<protein>
    <submittedName>
        <fullName evidence="1">Uncharacterized protein</fullName>
    </submittedName>
</protein>